<accession>A0ABT8M8P9</accession>
<sequence length="262" mass="28959">MERKALGAICACLLLLIVGIAGCTGTQTETPAATGSEKQTYIIGIDAEYPPYSYLDKDGNAIGFDVDSAKWIAEQQGFDVTFQPTAWDGIIPALQAGKIDMVYSGMTITKERQEKVNFSIPYWKVNQSVAIHDDTSVTMDDFYAGTLIIGAQRGTTGQIWVEENLIETGKMPAENLKLYDNFPLVATDLQNKRIDAAIYDTPPMLDAIADKPAHIIGEIDTGEEYGVAIRKSDVALLNTMNEGLEKLMNDPYWDELQDKWEM</sequence>
<keyword evidence="1" id="KW-0732">Signal</keyword>
<dbReference type="PANTHER" id="PTHR35936">
    <property type="entry name" value="MEMBRANE-BOUND LYTIC MUREIN TRANSGLYCOSYLASE F"/>
    <property type="match status" value="1"/>
</dbReference>
<dbReference type="SUPFAM" id="SSF53850">
    <property type="entry name" value="Periplasmic binding protein-like II"/>
    <property type="match status" value="1"/>
</dbReference>
<dbReference type="Pfam" id="PF00497">
    <property type="entry name" value="SBP_bac_3"/>
    <property type="match status" value="1"/>
</dbReference>
<dbReference type="RefSeq" id="WP_301663387.1">
    <property type="nucleotide sequence ID" value="NZ_VCYH01000003.1"/>
</dbReference>
<gene>
    <name evidence="3" type="ORF">FGU65_05180</name>
</gene>
<dbReference type="PROSITE" id="PS51257">
    <property type="entry name" value="PROKAR_LIPOPROTEIN"/>
    <property type="match status" value="1"/>
</dbReference>
<comment type="caution">
    <text evidence="3">The sequence shown here is derived from an EMBL/GenBank/DDBJ whole genome shotgun (WGS) entry which is preliminary data.</text>
</comment>
<dbReference type="Gene3D" id="3.40.190.10">
    <property type="entry name" value="Periplasmic binding protein-like II"/>
    <property type="match status" value="2"/>
</dbReference>
<name>A0ABT8M8P9_9EURY</name>
<feature type="domain" description="Solute-binding protein family 3/N-terminal" evidence="2">
    <location>
        <begin position="40"/>
        <end position="262"/>
    </location>
</feature>
<reference evidence="3" key="1">
    <citation type="submission" date="2019-05" db="EMBL/GenBank/DDBJ databases">
        <title>Methanoculleus sp. FWC-SCC1, a methanogenic archaeon isolated from deep marine cold seep.</title>
        <authorList>
            <person name="Chen Y.-W."/>
            <person name="Chen S.-C."/>
            <person name="Teng N.-H."/>
            <person name="Lai M.-C."/>
        </authorList>
    </citation>
    <scope>NUCLEOTIDE SEQUENCE</scope>
    <source>
        <strain evidence="3">FWC-SCC1</strain>
    </source>
</reference>
<dbReference type="PANTHER" id="PTHR35936:SF17">
    <property type="entry name" value="ARGININE-BINDING EXTRACELLULAR PROTEIN ARTP"/>
    <property type="match status" value="1"/>
</dbReference>
<dbReference type="InterPro" id="IPR001638">
    <property type="entry name" value="Solute-binding_3/MltF_N"/>
</dbReference>
<evidence type="ECO:0000259" key="2">
    <source>
        <dbReference type="SMART" id="SM00062"/>
    </source>
</evidence>
<evidence type="ECO:0000256" key="1">
    <source>
        <dbReference type="ARBA" id="ARBA00022729"/>
    </source>
</evidence>
<protein>
    <submittedName>
        <fullName evidence="3">Amino acid ABC transporter substrate-binding protein</fullName>
    </submittedName>
</protein>
<proteinExistence type="predicted"/>
<dbReference type="SMART" id="SM00062">
    <property type="entry name" value="PBPb"/>
    <property type="match status" value="1"/>
</dbReference>
<dbReference type="EMBL" id="VCYH01000003">
    <property type="protein sequence ID" value="MDN7024289.1"/>
    <property type="molecule type" value="Genomic_DNA"/>
</dbReference>
<organism evidence="3 4">
    <name type="scientific">Methanoculleus frigidifontis</name>
    <dbReference type="NCBI Taxonomy" id="2584085"/>
    <lineage>
        <taxon>Archaea</taxon>
        <taxon>Methanobacteriati</taxon>
        <taxon>Methanobacteriota</taxon>
        <taxon>Stenosarchaea group</taxon>
        <taxon>Methanomicrobia</taxon>
        <taxon>Methanomicrobiales</taxon>
        <taxon>Methanomicrobiaceae</taxon>
        <taxon>Methanoculleus</taxon>
    </lineage>
</organism>
<evidence type="ECO:0000313" key="4">
    <source>
        <dbReference type="Proteomes" id="UP001168338"/>
    </source>
</evidence>
<dbReference type="Proteomes" id="UP001168338">
    <property type="component" value="Unassembled WGS sequence"/>
</dbReference>
<evidence type="ECO:0000313" key="3">
    <source>
        <dbReference type="EMBL" id="MDN7024289.1"/>
    </source>
</evidence>
<keyword evidence="4" id="KW-1185">Reference proteome</keyword>
<dbReference type="CDD" id="cd13530">
    <property type="entry name" value="PBP2_peptides_like"/>
    <property type="match status" value="1"/>
</dbReference>